<gene>
    <name evidence="10" type="ORF">BN7_5609</name>
</gene>
<dbReference type="Pfam" id="PF07687">
    <property type="entry name" value="M20_dimer"/>
    <property type="match status" value="1"/>
</dbReference>
<dbReference type="CDD" id="cd05674">
    <property type="entry name" value="M20_yscS"/>
    <property type="match status" value="1"/>
</dbReference>
<evidence type="ECO:0000256" key="4">
    <source>
        <dbReference type="ARBA" id="ARBA00022801"/>
    </source>
</evidence>
<feature type="binding site" evidence="7">
    <location>
        <position position="198"/>
    </location>
    <ligand>
        <name>Zn(2+)</name>
        <dbReference type="ChEBI" id="CHEBI:29105"/>
        <label>1</label>
    </ligand>
</feature>
<evidence type="ECO:0000256" key="8">
    <source>
        <dbReference type="SAM" id="Phobius"/>
    </source>
</evidence>
<comment type="similarity">
    <text evidence="1">Belongs to the peptidase M20A family.</text>
</comment>
<dbReference type="PANTHER" id="PTHR45962">
    <property type="entry name" value="N-FATTY-ACYL-AMINO ACID SYNTHASE/HYDROLASE PM20D1"/>
    <property type="match status" value="1"/>
</dbReference>
<feature type="domain" description="Peptidase M20 dimerisation" evidence="9">
    <location>
        <begin position="280"/>
        <end position="434"/>
    </location>
</feature>
<evidence type="ECO:0000256" key="1">
    <source>
        <dbReference type="ARBA" id="ARBA00006247"/>
    </source>
</evidence>
<dbReference type="InterPro" id="IPR017141">
    <property type="entry name" value="Pept_M20_carboxypep"/>
</dbReference>
<dbReference type="SUPFAM" id="SSF53187">
    <property type="entry name" value="Zn-dependent exopeptidases"/>
    <property type="match status" value="1"/>
</dbReference>
<keyword evidence="2" id="KW-0645">Protease</keyword>
<evidence type="ECO:0000256" key="6">
    <source>
        <dbReference type="PIRSR" id="PIRSR037217-1"/>
    </source>
</evidence>
<comment type="caution">
    <text evidence="10">The sequence shown here is derived from an EMBL/GenBank/DDBJ whole genome shotgun (WGS) entry which is preliminary data.</text>
</comment>
<feature type="active site" evidence="6">
    <location>
        <position position="165"/>
    </location>
</feature>
<dbReference type="eggNOG" id="KOG2275">
    <property type="taxonomic scope" value="Eukaryota"/>
</dbReference>
<dbReference type="HOGENOM" id="CLU_021802_11_0_1"/>
<name>K0KVP2_WICCF</name>
<keyword evidence="8" id="KW-0472">Membrane</keyword>
<dbReference type="InterPro" id="IPR011650">
    <property type="entry name" value="Peptidase_M20_dimer"/>
</dbReference>
<dbReference type="InParanoid" id="K0KVP2"/>
<keyword evidence="10" id="KW-0121">Carboxypeptidase</keyword>
<dbReference type="InterPro" id="IPR047177">
    <property type="entry name" value="Pept_M20A"/>
</dbReference>
<dbReference type="GO" id="GO:0004181">
    <property type="term" value="F:metallocarboxypeptidase activity"/>
    <property type="evidence" value="ECO:0007669"/>
    <property type="project" value="UniProtKB-EC"/>
</dbReference>
<sequence>MAIQLEDNQVSRGSFKRRSLIAFFTIASLALIGFQIFSKFPWGPSIIELSKDLCPQGETLRPASFIKDNSSIEFIVKDPQYRAESVKKISGAVKIPTVSFDYNEDPLVNPEQWKNFTKFHWFLESQFPLVYQKLEVTKPNIYGLVFEWKGSDPNLKPLLLIAHQDVVPVAEETLSQWKYPPFEGVSDGKYVWGRGSSDCKALLVAELQSIERLIKDGFEPRRTVVLAFGFDEEIGGKWGASSNSKYLQDKYGENSFFALVDEGGSSISVIDDVAFALPSIGEKGATNLQITLNTPGGHSSVPPDHTNIGIISNLINDIESTPFEPLLTEKNPTLNFVQCVAKYSDEYDDDLKKSIFRATIDKVSNSKVVKFLSSIKGYKYTIRTTQAVDIIHGGVKSNALPEFTSLVLNHRIAVESSLKETIDKIIGNLKEIAIKFDLGLVYKDEEIIQKTQNGYFTLLGGEGLEPSPVSALDNKSWEVFSGTIKHIIEDYVYPNLTTPAVVAGNLGTGNTDTNRYWNLTNNIYRYKFSTLNGILDAHTHSINEHILIDDYIHLIAFTYEYIRNVDAAEDD</sequence>
<dbReference type="PROSITE" id="PS00758">
    <property type="entry name" value="ARGE_DAPE_CPG2_1"/>
    <property type="match status" value="1"/>
</dbReference>
<evidence type="ECO:0000313" key="11">
    <source>
        <dbReference type="Proteomes" id="UP000009328"/>
    </source>
</evidence>
<dbReference type="GO" id="GO:0046872">
    <property type="term" value="F:metal ion binding"/>
    <property type="evidence" value="ECO:0007669"/>
    <property type="project" value="UniProtKB-KW"/>
</dbReference>
<dbReference type="PROSITE" id="PS00759">
    <property type="entry name" value="ARGE_DAPE_CPG2_2"/>
    <property type="match status" value="1"/>
</dbReference>
<protein>
    <submittedName>
        <fullName evidence="10">Carboxypeptidase S</fullName>
        <ecNumber evidence="10">3.4.17.4</ecNumber>
    </submittedName>
</protein>
<dbReference type="InterPro" id="IPR002933">
    <property type="entry name" value="Peptidase_M20"/>
</dbReference>
<evidence type="ECO:0000256" key="2">
    <source>
        <dbReference type="ARBA" id="ARBA00022670"/>
    </source>
</evidence>
<dbReference type="Proteomes" id="UP000009328">
    <property type="component" value="Unassembled WGS sequence"/>
</dbReference>
<keyword evidence="8" id="KW-0812">Transmembrane</keyword>
<evidence type="ECO:0000256" key="7">
    <source>
        <dbReference type="PIRSR" id="PIRSR037217-2"/>
    </source>
</evidence>
<dbReference type="Pfam" id="PF01546">
    <property type="entry name" value="Peptidase_M20"/>
    <property type="match status" value="1"/>
</dbReference>
<feature type="binding site" evidence="7">
    <location>
        <position position="261"/>
    </location>
    <ligand>
        <name>Zn(2+)</name>
        <dbReference type="ChEBI" id="CHEBI:29105"/>
        <label>2</label>
    </ligand>
</feature>
<evidence type="ECO:0000256" key="5">
    <source>
        <dbReference type="ARBA" id="ARBA00022833"/>
    </source>
</evidence>
<dbReference type="InterPro" id="IPR001261">
    <property type="entry name" value="ArgE/DapE_CS"/>
</dbReference>
<dbReference type="Gene3D" id="3.30.70.360">
    <property type="match status" value="1"/>
</dbReference>
<dbReference type="EMBL" id="CAIF01000222">
    <property type="protein sequence ID" value="CCH46022.1"/>
    <property type="molecule type" value="Genomic_DNA"/>
</dbReference>
<dbReference type="PANTHER" id="PTHR45962:SF1">
    <property type="entry name" value="N-FATTY-ACYL-AMINO ACID SYNTHASE_HYDROLASE PM20D1"/>
    <property type="match status" value="1"/>
</dbReference>
<dbReference type="EC" id="3.4.17.4" evidence="10"/>
<dbReference type="InterPro" id="IPR036264">
    <property type="entry name" value="Bact_exopeptidase_dim_dom"/>
</dbReference>
<organism evidence="10 11">
    <name type="scientific">Wickerhamomyces ciferrii (strain ATCC 14091 / BCRC 22168 / CBS 111 / JCM 3599 / NBRC 0793 / NRRL Y-1031 F-60-10)</name>
    <name type="common">Yeast</name>
    <name type="synonym">Pichia ciferrii</name>
    <dbReference type="NCBI Taxonomy" id="1206466"/>
    <lineage>
        <taxon>Eukaryota</taxon>
        <taxon>Fungi</taxon>
        <taxon>Dikarya</taxon>
        <taxon>Ascomycota</taxon>
        <taxon>Saccharomycotina</taxon>
        <taxon>Saccharomycetes</taxon>
        <taxon>Phaffomycetales</taxon>
        <taxon>Wickerhamomycetaceae</taxon>
        <taxon>Wickerhamomyces</taxon>
    </lineage>
</organism>
<feature type="transmembrane region" description="Helical" evidence="8">
    <location>
        <begin position="20"/>
        <end position="37"/>
    </location>
</feature>
<dbReference type="GO" id="GO:0000328">
    <property type="term" value="C:fungal-type vacuole lumen"/>
    <property type="evidence" value="ECO:0007669"/>
    <property type="project" value="TreeGrafter"/>
</dbReference>
<evidence type="ECO:0000259" key="9">
    <source>
        <dbReference type="Pfam" id="PF07687"/>
    </source>
</evidence>
<keyword evidence="3 7" id="KW-0479">Metal-binding</keyword>
<accession>K0KVP2</accession>
<feature type="binding site" evidence="7">
    <location>
        <position position="198"/>
    </location>
    <ligand>
        <name>Zn(2+)</name>
        <dbReference type="ChEBI" id="CHEBI:29105"/>
        <label>2</label>
    </ligand>
</feature>
<keyword evidence="11" id="KW-1185">Reference proteome</keyword>
<dbReference type="Gene3D" id="3.40.630.10">
    <property type="entry name" value="Zn peptidases"/>
    <property type="match status" value="1"/>
</dbReference>
<dbReference type="STRING" id="1206466.K0KVP2"/>
<evidence type="ECO:0000256" key="3">
    <source>
        <dbReference type="ARBA" id="ARBA00022723"/>
    </source>
</evidence>
<keyword evidence="5 7" id="KW-0862">Zinc</keyword>
<feature type="binding site" evidence="7">
    <location>
        <position position="233"/>
    </location>
    <ligand>
        <name>Zn(2+)</name>
        <dbReference type="ChEBI" id="CHEBI:29105"/>
        <label>1</label>
    </ligand>
</feature>
<dbReference type="AlphaFoldDB" id="K0KVP2"/>
<evidence type="ECO:0000313" key="10">
    <source>
        <dbReference type="EMBL" id="CCH46022.1"/>
    </source>
</evidence>
<feature type="binding site" evidence="7">
    <location>
        <position position="163"/>
    </location>
    <ligand>
        <name>Zn(2+)</name>
        <dbReference type="ChEBI" id="CHEBI:29105"/>
        <label>2</label>
    </ligand>
</feature>
<dbReference type="SUPFAM" id="SSF55031">
    <property type="entry name" value="Bacterial exopeptidase dimerisation domain"/>
    <property type="match status" value="1"/>
</dbReference>
<dbReference type="PIRSF" id="PIRSF037217">
    <property type="entry name" value="Carboxypeptidase_S"/>
    <property type="match status" value="1"/>
</dbReference>
<dbReference type="GO" id="GO:0051603">
    <property type="term" value="P:proteolysis involved in protein catabolic process"/>
    <property type="evidence" value="ECO:0007669"/>
    <property type="project" value="TreeGrafter"/>
</dbReference>
<proteinExistence type="inferred from homology"/>
<feature type="active site" description="Proton acceptor" evidence="6">
    <location>
        <position position="232"/>
    </location>
</feature>
<keyword evidence="8" id="KW-1133">Transmembrane helix</keyword>
<dbReference type="FunFam" id="3.40.630.10:FF:000027">
    <property type="entry name" value="N-fatty-acyl-amino acid synthase/hydrolase PM20D1"/>
    <property type="match status" value="1"/>
</dbReference>
<reference evidence="10 11" key="1">
    <citation type="journal article" date="2012" name="Eukaryot. Cell">
        <title>Draft genome sequence of Wickerhamomyces ciferrii NRRL Y-1031 F-60-10.</title>
        <authorList>
            <person name="Schneider J."/>
            <person name="Andrea H."/>
            <person name="Blom J."/>
            <person name="Jaenicke S."/>
            <person name="Ruckert C."/>
            <person name="Schorsch C."/>
            <person name="Szczepanowski R."/>
            <person name="Farwick M."/>
            <person name="Goesmann A."/>
            <person name="Puhler A."/>
            <person name="Schaffer S."/>
            <person name="Tauch A."/>
            <person name="Kohler T."/>
            <person name="Brinkrolf K."/>
        </authorList>
    </citation>
    <scope>NUCLEOTIDE SEQUENCE [LARGE SCALE GENOMIC DNA]</scope>
    <source>
        <strain evidence="11">ATCC 14091 / BCRC 22168 / CBS 111 / JCM 3599 / NBRC 0793 / NRRL Y-1031 F-60-10</strain>
    </source>
</reference>
<keyword evidence="4 10" id="KW-0378">Hydrolase</keyword>
<feature type="binding site" evidence="7">
    <location>
        <position position="540"/>
    </location>
    <ligand>
        <name>Zn(2+)</name>
        <dbReference type="ChEBI" id="CHEBI:29105"/>
        <label>1</label>
    </ligand>
</feature>